<dbReference type="Proteomes" id="UP000634522">
    <property type="component" value="Unassembled WGS sequence"/>
</dbReference>
<evidence type="ECO:0000256" key="1">
    <source>
        <dbReference type="SAM" id="Coils"/>
    </source>
</evidence>
<organism evidence="2 3">
    <name type="scientific">Aromatoleum toluolicum</name>
    <dbReference type="NCBI Taxonomy" id="90060"/>
    <lineage>
        <taxon>Bacteria</taxon>
        <taxon>Pseudomonadati</taxon>
        <taxon>Pseudomonadota</taxon>
        <taxon>Betaproteobacteria</taxon>
        <taxon>Rhodocyclales</taxon>
        <taxon>Rhodocyclaceae</taxon>
        <taxon>Aromatoleum</taxon>
    </lineage>
</organism>
<keyword evidence="3" id="KW-1185">Reference proteome</keyword>
<feature type="coiled-coil region" evidence="1">
    <location>
        <begin position="200"/>
        <end position="227"/>
    </location>
</feature>
<accession>A0ABX1NCT2</accession>
<evidence type="ECO:0000313" key="2">
    <source>
        <dbReference type="EMBL" id="NMF97028.1"/>
    </source>
</evidence>
<reference evidence="2 3" key="1">
    <citation type="submission" date="2019-12" db="EMBL/GenBank/DDBJ databases">
        <title>Comparative genomics gives insights into the taxonomy of the Azoarcus-Aromatoleum group and reveals separate origins of nif in the plant-associated Azoarcus and non-plant-associated Aromatoleum sub-groups.</title>
        <authorList>
            <person name="Lafos M."/>
            <person name="Maluk M."/>
            <person name="Batista M."/>
            <person name="Junghare M."/>
            <person name="Carmona M."/>
            <person name="Faoro H."/>
            <person name="Cruz L.M."/>
            <person name="Battistoni F."/>
            <person name="De Souza E."/>
            <person name="Pedrosa F."/>
            <person name="Chen W.-M."/>
            <person name="Poole P.S."/>
            <person name="Dixon R.A."/>
            <person name="James E.K."/>
        </authorList>
    </citation>
    <scope>NUCLEOTIDE SEQUENCE [LARGE SCALE GENOMIC DNA]</scope>
    <source>
        <strain evidence="2 3">T</strain>
    </source>
</reference>
<evidence type="ECO:0000313" key="3">
    <source>
        <dbReference type="Proteomes" id="UP000634522"/>
    </source>
</evidence>
<proteinExistence type="predicted"/>
<keyword evidence="1" id="KW-0175">Coiled coil</keyword>
<gene>
    <name evidence="2" type="ORF">GPA27_06475</name>
</gene>
<name>A0ABX1NCT2_9RHOO</name>
<protein>
    <submittedName>
        <fullName evidence="2">Uncharacterized protein</fullName>
    </submittedName>
</protein>
<dbReference type="RefSeq" id="WP_169138738.1">
    <property type="nucleotide sequence ID" value="NZ_WTVS01000010.1"/>
</dbReference>
<sequence>MRFNEKEICTRSDFATQMQRENHSLVKEALKELQNGKSLEELSSKYGFDRALKAQELQKQSTPTRQQVLMRHQRRTREVNAEFGKELWQAGMAVHQHSVEDFKHVLITALDLVKASECVSASAALTQAFPDSDGKAKSIGNSRHHRRITEALISTEIMEHPALATFVSRSMREYRRCTRVKCFRDALGFVLEGVRIHNRIATLEASNARKDKTITELEARISILEAQIGAPRMTDTVDDVEPYTIKARVLALRDLGYKPQQIATTLKVEYERVKSIIRRGKQN</sequence>
<dbReference type="EMBL" id="WTVS01000010">
    <property type="protein sequence ID" value="NMF97028.1"/>
    <property type="molecule type" value="Genomic_DNA"/>
</dbReference>
<comment type="caution">
    <text evidence="2">The sequence shown here is derived from an EMBL/GenBank/DDBJ whole genome shotgun (WGS) entry which is preliminary data.</text>
</comment>